<feature type="transmembrane region" description="Helical" evidence="5">
    <location>
        <begin position="7"/>
        <end position="30"/>
    </location>
</feature>
<gene>
    <name evidence="7" type="ORF">WBA_LOCUS5416</name>
</gene>
<keyword evidence="8" id="KW-1185">Reference proteome</keyword>
<feature type="transmembrane region" description="Helical" evidence="5">
    <location>
        <begin position="91"/>
        <end position="112"/>
    </location>
</feature>
<dbReference type="PROSITE" id="PS50850">
    <property type="entry name" value="MFS"/>
    <property type="match status" value="1"/>
</dbReference>
<evidence type="ECO:0000256" key="5">
    <source>
        <dbReference type="SAM" id="Phobius"/>
    </source>
</evidence>
<dbReference type="InterPro" id="IPR005828">
    <property type="entry name" value="MFS_sugar_transport-like"/>
</dbReference>
<dbReference type="InterPro" id="IPR020846">
    <property type="entry name" value="MFS_dom"/>
</dbReference>
<proteinExistence type="predicted"/>
<accession>A0A3P7DQ16</accession>
<dbReference type="AlphaFoldDB" id="A0A3P7DQ16"/>
<dbReference type="Proteomes" id="UP000270924">
    <property type="component" value="Unassembled WGS sequence"/>
</dbReference>
<dbReference type="PANTHER" id="PTHR23503:SF106">
    <property type="entry name" value="MAJOR FACILITATOR SUPERFAMILY (MFS) PROFILE DOMAIN-CONTAINING PROTEIN"/>
    <property type="match status" value="1"/>
</dbReference>
<protein>
    <recommendedName>
        <fullName evidence="6">Major facilitator superfamily (MFS) profile domain-containing protein</fullName>
    </recommendedName>
</protein>
<feature type="transmembrane region" description="Helical" evidence="5">
    <location>
        <begin position="319"/>
        <end position="340"/>
    </location>
</feature>
<feature type="transmembrane region" description="Helical" evidence="5">
    <location>
        <begin position="191"/>
        <end position="212"/>
    </location>
</feature>
<keyword evidence="4 5" id="KW-0472">Membrane</keyword>
<feature type="transmembrane region" description="Helical" evidence="5">
    <location>
        <begin position="377"/>
        <end position="405"/>
    </location>
</feature>
<dbReference type="Pfam" id="PF00083">
    <property type="entry name" value="Sugar_tr"/>
    <property type="match status" value="1"/>
</dbReference>
<organism evidence="7 8">
    <name type="scientific">Wuchereria bancrofti</name>
    <dbReference type="NCBI Taxonomy" id="6293"/>
    <lineage>
        <taxon>Eukaryota</taxon>
        <taxon>Metazoa</taxon>
        <taxon>Ecdysozoa</taxon>
        <taxon>Nematoda</taxon>
        <taxon>Chromadorea</taxon>
        <taxon>Rhabditida</taxon>
        <taxon>Spirurina</taxon>
        <taxon>Spiruromorpha</taxon>
        <taxon>Filarioidea</taxon>
        <taxon>Onchocercidae</taxon>
        <taxon>Wuchereria</taxon>
    </lineage>
</organism>
<reference evidence="7 8" key="1">
    <citation type="submission" date="2018-11" db="EMBL/GenBank/DDBJ databases">
        <authorList>
            <consortium name="Pathogen Informatics"/>
        </authorList>
    </citation>
    <scope>NUCLEOTIDE SEQUENCE [LARGE SCALE GENOMIC DNA]</scope>
</reference>
<evidence type="ECO:0000313" key="7">
    <source>
        <dbReference type="EMBL" id="VDM12030.1"/>
    </source>
</evidence>
<dbReference type="OrthoDB" id="4142200at2759"/>
<feature type="transmembrane region" description="Helical" evidence="5">
    <location>
        <begin position="118"/>
        <end position="141"/>
    </location>
</feature>
<dbReference type="InterPro" id="IPR036259">
    <property type="entry name" value="MFS_trans_sf"/>
</dbReference>
<dbReference type="PRINTS" id="PR00171">
    <property type="entry name" value="SUGRTRNSPORT"/>
</dbReference>
<dbReference type="InParanoid" id="A0A3P7DQ16"/>
<dbReference type="Gene3D" id="1.20.1250.20">
    <property type="entry name" value="MFS general substrate transporter like domains"/>
    <property type="match status" value="1"/>
</dbReference>
<keyword evidence="3 5" id="KW-1133">Transmembrane helix</keyword>
<keyword evidence="2 5" id="KW-0812">Transmembrane</keyword>
<name>A0A3P7DQ16_WUCBA</name>
<feature type="domain" description="Major facilitator superfamily (MFS) profile" evidence="6">
    <location>
        <begin position="12"/>
        <end position="470"/>
    </location>
</feature>
<dbReference type="PANTHER" id="PTHR23503">
    <property type="entry name" value="SOLUTE CARRIER FAMILY 2"/>
    <property type="match status" value="1"/>
</dbReference>
<dbReference type="InterPro" id="IPR045263">
    <property type="entry name" value="GLUT"/>
</dbReference>
<feature type="transmembrane region" description="Helical" evidence="5">
    <location>
        <begin position="60"/>
        <end position="84"/>
    </location>
</feature>
<evidence type="ECO:0000259" key="6">
    <source>
        <dbReference type="PROSITE" id="PS50850"/>
    </source>
</evidence>
<evidence type="ECO:0000256" key="2">
    <source>
        <dbReference type="ARBA" id="ARBA00022692"/>
    </source>
</evidence>
<evidence type="ECO:0000256" key="1">
    <source>
        <dbReference type="ARBA" id="ARBA00004141"/>
    </source>
</evidence>
<sequence>MLFPTAKLLITGIFVVLGGGFNFGFQVSIINPMGKTLQQFLAQSLESRYDIKFSELTIRLLWSFVVGIFFIGAIIGAAVVPAVINRIGSRWSFVNIGFLMIIVIFFSPLSQYTNIAELFILSRLFVGICVGMFTTVQGVFLTEISPVFAIITVCFRGLMGTLTGLSTNIGALLASMIGMPQIFGTKNLWPYGYYMEMIPCLMLICYAIFILHESPLYFLKQMNESAAKESIQFYNNWKNDRQIDDETERLKIQQKNNEEDKEIKNIINWRKFWNNRATRRALFLSILLNCTVSFSGIMAMVFFGTALLGAIGFTSTTASLANCLAGLSGTIGILIQAITIDKIGRRFLLLGSLISLILINLGMMILVWIFGQYHYSWLGYCFLLLFALFLFFFSIGIGPVAWFIATELAEPYCRAQLQSLSISAQYVTCFLCPIIYLPLEELIGPFSFLIFIIPLTITTFFIYYYMPETRNRSPEEIHHLLESKR</sequence>
<evidence type="ECO:0000313" key="8">
    <source>
        <dbReference type="Proteomes" id="UP000270924"/>
    </source>
</evidence>
<evidence type="ECO:0000256" key="3">
    <source>
        <dbReference type="ARBA" id="ARBA00022989"/>
    </source>
</evidence>
<dbReference type="GO" id="GO:0015149">
    <property type="term" value="F:hexose transmembrane transporter activity"/>
    <property type="evidence" value="ECO:0007669"/>
    <property type="project" value="TreeGrafter"/>
</dbReference>
<dbReference type="EMBL" id="UYWW01002666">
    <property type="protein sequence ID" value="VDM12030.1"/>
    <property type="molecule type" value="Genomic_DNA"/>
</dbReference>
<feature type="transmembrane region" description="Helical" evidence="5">
    <location>
        <begin position="442"/>
        <end position="465"/>
    </location>
</feature>
<dbReference type="GO" id="GO:0016020">
    <property type="term" value="C:membrane"/>
    <property type="evidence" value="ECO:0007669"/>
    <property type="project" value="UniProtKB-SubCell"/>
</dbReference>
<feature type="transmembrane region" description="Helical" evidence="5">
    <location>
        <begin position="417"/>
        <end position="436"/>
    </location>
</feature>
<evidence type="ECO:0000256" key="4">
    <source>
        <dbReference type="ARBA" id="ARBA00023136"/>
    </source>
</evidence>
<feature type="transmembrane region" description="Helical" evidence="5">
    <location>
        <begin position="153"/>
        <end position="179"/>
    </location>
</feature>
<feature type="transmembrane region" description="Helical" evidence="5">
    <location>
        <begin position="347"/>
        <end position="371"/>
    </location>
</feature>
<feature type="transmembrane region" description="Helical" evidence="5">
    <location>
        <begin position="281"/>
        <end position="313"/>
    </location>
</feature>
<comment type="subcellular location">
    <subcellularLocation>
        <location evidence="1">Membrane</location>
        <topology evidence="1">Multi-pass membrane protein</topology>
    </subcellularLocation>
</comment>
<dbReference type="OMA" id="PVNDWFG"/>
<dbReference type="SUPFAM" id="SSF103473">
    <property type="entry name" value="MFS general substrate transporter"/>
    <property type="match status" value="1"/>
</dbReference>
<dbReference type="InterPro" id="IPR003663">
    <property type="entry name" value="Sugar/inositol_transpt"/>
</dbReference>